<keyword evidence="19" id="KW-0732">Signal</keyword>
<dbReference type="InterPro" id="IPR019594">
    <property type="entry name" value="Glu/Gly-bd"/>
</dbReference>
<evidence type="ECO:0000256" key="12">
    <source>
        <dbReference type="ARBA" id="ARBA00023286"/>
    </source>
</evidence>
<feature type="binding site" evidence="15">
    <location>
        <position position="543"/>
    </location>
    <ligand>
        <name>L-glutamate</name>
        <dbReference type="ChEBI" id="CHEBI:29985"/>
    </ligand>
</feature>
<evidence type="ECO:0000256" key="19">
    <source>
        <dbReference type="SAM" id="SignalP"/>
    </source>
</evidence>
<dbReference type="FunFam" id="3.40.190.10:FF:000024">
    <property type="entry name" value="Glutamate receptor, ionotropic, delta 1"/>
    <property type="match status" value="1"/>
</dbReference>
<feature type="site" description="Crucial to convey clamshell closure to channel opening" evidence="16">
    <location>
        <position position="693"/>
    </location>
</feature>
<evidence type="ECO:0000256" key="8">
    <source>
        <dbReference type="ARBA" id="ARBA00023136"/>
    </source>
</evidence>
<dbReference type="AlphaFoldDB" id="A0A3M6TZM2"/>
<evidence type="ECO:0000313" key="23">
    <source>
        <dbReference type="Proteomes" id="UP000275408"/>
    </source>
</evidence>
<protein>
    <recommendedName>
        <fullName evidence="24">Ionotropic glutamate receptor C-terminal domain-containing protein</fullName>
    </recommendedName>
</protein>
<keyword evidence="4 18" id="KW-0812">Transmembrane</keyword>
<evidence type="ECO:0000256" key="4">
    <source>
        <dbReference type="ARBA" id="ARBA00022692"/>
    </source>
</evidence>
<keyword evidence="17" id="KW-1015">Disulfide bond</keyword>
<evidence type="ECO:0008006" key="24">
    <source>
        <dbReference type="Google" id="ProtNLM"/>
    </source>
</evidence>
<dbReference type="GO" id="GO:0038023">
    <property type="term" value="F:signaling receptor activity"/>
    <property type="evidence" value="ECO:0007669"/>
    <property type="project" value="InterPro"/>
</dbReference>
<feature type="chain" id="PRO_5018043154" description="Ionotropic glutamate receptor C-terminal domain-containing protein" evidence="19">
    <location>
        <begin position="29"/>
        <end position="926"/>
    </location>
</feature>
<organism evidence="22 23">
    <name type="scientific">Pocillopora damicornis</name>
    <name type="common">Cauliflower coral</name>
    <name type="synonym">Millepora damicornis</name>
    <dbReference type="NCBI Taxonomy" id="46731"/>
    <lineage>
        <taxon>Eukaryota</taxon>
        <taxon>Metazoa</taxon>
        <taxon>Cnidaria</taxon>
        <taxon>Anthozoa</taxon>
        <taxon>Hexacorallia</taxon>
        <taxon>Scleractinia</taxon>
        <taxon>Astrocoeniina</taxon>
        <taxon>Pocilloporidae</taxon>
        <taxon>Pocillopora</taxon>
    </lineage>
</organism>
<dbReference type="SMART" id="SM00918">
    <property type="entry name" value="Lig_chan-Glu_bd"/>
    <property type="match status" value="1"/>
</dbReference>
<keyword evidence="9" id="KW-0675">Receptor</keyword>
<feature type="domain" description="Ionotropic glutamate receptor C-terminal" evidence="20">
    <location>
        <begin position="451"/>
        <end position="827"/>
    </location>
</feature>
<dbReference type="OMA" id="EWAWIFS"/>
<comment type="subcellular location">
    <subcellularLocation>
        <location evidence="1">Cell membrane</location>
        <topology evidence="1">Multi-pass membrane protein</topology>
    </subcellularLocation>
    <subcellularLocation>
        <location evidence="14">Postsynaptic cell membrane</location>
    </subcellularLocation>
</comment>
<evidence type="ECO:0000256" key="1">
    <source>
        <dbReference type="ARBA" id="ARBA00004651"/>
    </source>
</evidence>
<evidence type="ECO:0000259" key="21">
    <source>
        <dbReference type="SMART" id="SM00918"/>
    </source>
</evidence>
<dbReference type="InterPro" id="IPR028082">
    <property type="entry name" value="Peripla_BP_I"/>
</dbReference>
<keyword evidence="13" id="KW-0407">Ion channel</keyword>
<evidence type="ECO:0000256" key="16">
    <source>
        <dbReference type="PIRSR" id="PIRSR601508-2"/>
    </source>
</evidence>
<dbReference type="PANTHER" id="PTHR18966">
    <property type="entry name" value="IONOTROPIC GLUTAMATE RECEPTOR"/>
    <property type="match status" value="1"/>
</dbReference>
<dbReference type="GO" id="GO:0045211">
    <property type="term" value="C:postsynaptic membrane"/>
    <property type="evidence" value="ECO:0007669"/>
    <property type="project" value="UniProtKB-SubCell"/>
</dbReference>
<dbReference type="SUPFAM" id="SSF53822">
    <property type="entry name" value="Periplasmic binding protein-like I"/>
    <property type="match status" value="1"/>
</dbReference>
<evidence type="ECO:0000256" key="6">
    <source>
        <dbReference type="ARBA" id="ARBA00023018"/>
    </source>
</evidence>
<dbReference type="OrthoDB" id="5984008at2759"/>
<evidence type="ECO:0000313" key="22">
    <source>
        <dbReference type="EMBL" id="RMX46769.1"/>
    </source>
</evidence>
<feature type="transmembrane region" description="Helical" evidence="18">
    <location>
        <begin position="581"/>
        <end position="603"/>
    </location>
</feature>
<comment type="caution">
    <text evidence="22">The sequence shown here is derived from an EMBL/GenBank/DDBJ whole genome shotgun (WGS) entry which is preliminary data.</text>
</comment>
<dbReference type="InterPro" id="IPR015683">
    <property type="entry name" value="Ionotropic_Glu_rcpt"/>
</dbReference>
<evidence type="ECO:0000256" key="18">
    <source>
        <dbReference type="SAM" id="Phobius"/>
    </source>
</evidence>
<dbReference type="Gene3D" id="3.40.50.2300">
    <property type="match status" value="2"/>
</dbReference>
<gene>
    <name evidence="22" type="ORF">pdam_00021608</name>
</gene>
<feature type="signal peptide" evidence="19">
    <location>
        <begin position="1"/>
        <end position="28"/>
    </location>
</feature>
<dbReference type="CDD" id="cd13685">
    <property type="entry name" value="PBP2_iGluR_non_NMDA_like"/>
    <property type="match status" value="1"/>
</dbReference>
<feature type="transmembrane region" description="Helical" evidence="18">
    <location>
        <begin position="855"/>
        <end position="879"/>
    </location>
</feature>
<keyword evidence="8 18" id="KW-0472">Membrane</keyword>
<keyword evidence="23" id="KW-1185">Reference proteome</keyword>
<keyword evidence="10" id="KW-0325">Glycoprotein</keyword>
<evidence type="ECO:0000256" key="13">
    <source>
        <dbReference type="ARBA" id="ARBA00023303"/>
    </source>
</evidence>
<dbReference type="Pfam" id="PF01094">
    <property type="entry name" value="ANF_receptor"/>
    <property type="match status" value="1"/>
</dbReference>
<feature type="binding site" evidence="15">
    <location>
        <position position="538"/>
    </location>
    <ligand>
        <name>L-glutamate</name>
        <dbReference type="ChEBI" id="CHEBI:29985"/>
    </ligand>
</feature>
<evidence type="ECO:0000256" key="15">
    <source>
        <dbReference type="PIRSR" id="PIRSR601508-1"/>
    </source>
</evidence>
<sequence>MFASWTSLERSAFLTLLLFLKVTSSTHGRTEILIGAVFSKETGANGTEEEALKLAIEYINDDNEKYAGIELKALVKYSDPMDDFENIEQVNSLLSSNISILIGPMETSAVIATHPLCSRASVPQIAPLTSLEIISEGDSGLNYLLRMSPTEKLKAKAIAEIIKRYKWETMAVLGYQNKEAPEGHSSFRLIANGNEWNMVKETLISPDPAGKQGNLRMASMAIDYLKDSQSTRLAVMFFPAWTVEKFMKRVNKTLQTEMGNWTWIFSNFGNRKEDLLGSDSGDIPDYMQGLLGIRPTVGKGARFEKFKNVWQQLIPGKEVSVSVGRVYDSVLVAAEGIKRALRNGVALPSNQTYRGFCSSSDKQEENTSGEELAKYLNEVEVEGVMGKIHANDPDYAGSAYFDVLNLRSTGEYKVGEWNTTGLHMFENEKPIWPSNSSDIPLDIPNILKGKTLRIATILAPPFVMLKNGAESSSNETKDFEGLSIDILEEISKRLEFNYEIYQAPDGKFGVKNRLTREWNGIVKEIRDKKADMSIAPMTISSDRQTVLDFTQPYMTFGLAFMIRVQEVNGNYFRFLLPFSKYLWVAICVLVMVMGFSVWFCNLFSPLGYYGRCTQAQSTKQLKPEVLKQVDTLSLNNSIWSSWKAYVRRSAEHPRSWSGKLTVSVFWFAVMIINATYTANLAAYLTVSRMQTPIETILDLSRQTRIEYGTLKDSQLQTFFQKTDVPSYLVMGQFMEQRKLWMPSYEAAINRTLEGDFAFISDRPILNYVARQDKHCGKFKVTGGFGNTYGYGFAFELTSPYTPLFNMELFRLQNEFVISSLTHKWTKERVNCELVDNFEEQQQLGSTVQKMSVQNMLGVFILLAISVLVGFLIMIMEWIYASAKDARKRIQGRKTCCQACGTRLLQALRDMCCPKQKTTLDNKKTDD</sequence>
<dbReference type="SUPFAM" id="SSF53850">
    <property type="entry name" value="Periplasmic binding protein-like II"/>
    <property type="match status" value="1"/>
</dbReference>
<evidence type="ECO:0000256" key="9">
    <source>
        <dbReference type="ARBA" id="ARBA00023170"/>
    </source>
</evidence>
<evidence type="ECO:0000256" key="2">
    <source>
        <dbReference type="ARBA" id="ARBA00022448"/>
    </source>
</evidence>
<proteinExistence type="predicted"/>
<dbReference type="SMART" id="SM00079">
    <property type="entry name" value="PBPe"/>
    <property type="match status" value="1"/>
</dbReference>
<keyword evidence="2" id="KW-0813">Transport</keyword>
<feature type="disulfide bond" evidence="17">
    <location>
        <begin position="775"/>
        <end position="831"/>
    </location>
</feature>
<reference evidence="22 23" key="1">
    <citation type="journal article" date="2018" name="Sci. Rep.">
        <title>Comparative analysis of the Pocillopora damicornis genome highlights role of immune system in coral evolution.</title>
        <authorList>
            <person name="Cunning R."/>
            <person name="Bay R.A."/>
            <person name="Gillette P."/>
            <person name="Baker A.C."/>
            <person name="Traylor-Knowles N."/>
        </authorList>
    </citation>
    <scope>NUCLEOTIDE SEQUENCE [LARGE SCALE GENOMIC DNA]</scope>
    <source>
        <strain evidence="22">RSMAS</strain>
        <tissue evidence="22">Whole animal</tissue>
    </source>
</reference>
<evidence type="ECO:0000256" key="5">
    <source>
        <dbReference type="ARBA" id="ARBA00022989"/>
    </source>
</evidence>
<dbReference type="Gene3D" id="3.40.190.10">
    <property type="entry name" value="Periplasmic binding protein-like II"/>
    <property type="match status" value="1"/>
</dbReference>
<evidence type="ECO:0000256" key="11">
    <source>
        <dbReference type="ARBA" id="ARBA00023257"/>
    </source>
</evidence>
<feature type="transmembrane region" description="Helical" evidence="18">
    <location>
        <begin position="664"/>
        <end position="686"/>
    </location>
</feature>
<feature type="binding site" evidence="15">
    <location>
        <position position="536"/>
    </location>
    <ligand>
        <name>L-glutamate</name>
        <dbReference type="ChEBI" id="CHEBI:29985"/>
    </ligand>
</feature>
<keyword evidence="6" id="KW-0770">Synapse</keyword>
<keyword evidence="12" id="KW-1071">Ligand-gated ion channel</keyword>
<evidence type="ECO:0000256" key="10">
    <source>
        <dbReference type="ARBA" id="ARBA00023180"/>
    </source>
</evidence>
<accession>A0A3M6TZM2</accession>
<keyword evidence="5 18" id="KW-1133">Transmembrane helix</keyword>
<name>A0A3M6TZM2_POCDA</name>
<keyword evidence="11" id="KW-0628">Postsynaptic cell membrane</keyword>
<dbReference type="InterPro" id="IPR001828">
    <property type="entry name" value="ANF_lig-bd_rcpt"/>
</dbReference>
<evidence type="ECO:0000256" key="3">
    <source>
        <dbReference type="ARBA" id="ARBA00022475"/>
    </source>
</evidence>
<dbReference type="Pfam" id="PF10613">
    <property type="entry name" value="Lig_chan-Glu_bd"/>
    <property type="match status" value="1"/>
</dbReference>
<keyword evidence="3" id="KW-1003">Cell membrane</keyword>
<evidence type="ECO:0000256" key="7">
    <source>
        <dbReference type="ARBA" id="ARBA00023065"/>
    </source>
</evidence>
<feature type="domain" description="Ionotropic glutamate receptor L-glutamate and glycine-binding" evidence="21">
    <location>
        <begin position="461"/>
        <end position="527"/>
    </location>
</feature>
<evidence type="ECO:0000259" key="20">
    <source>
        <dbReference type="SMART" id="SM00079"/>
    </source>
</evidence>
<dbReference type="GO" id="GO:0015276">
    <property type="term" value="F:ligand-gated monoatomic ion channel activity"/>
    <property type="evidence" value="ECO:0007669"/>
    <property type="project" value="InterPro"/>
</dbReference>
<dbReference type="Proteomes" id="UP000275408">
    <property type="component" value="Unassembled WGS sequence"/>
</dbReference>
<dbReference type="InterPro" id="IPR001320">
    <property type="entry name" value="Iontro_rcpt_C"/>
</dbReference>
<dbReference type="InterPro" id="IPR001508">
    <property type="entry name" value="Iono_Glu_rcpt_met"/>
</dbReference>
<dbReference type="PRINTS" id="PR00177">
    <property type="entry name" value="NMDARECEPTOR"/>
</dbReference>
<feature type="binding site" evidence="15">
    <location>
        <position position="761"/>
    </location>
    <ligand>
        <name>L-glutamate</name>
        <dbReference type="ChEBI" id="CHEBI:29985"/>
    </ligand>
</feature>
<dbReference type="Gene3D" id="1.10.287.70">
    <property type="match status" value="1"/>
</dbReference>
<keyword evidence="7" id="KW-0406">Ion transport</keyword>
<dbReference type="EMBL" id="RCHS01002582">
    <property type="protein sequence ID" value="RMX46769.1"/>
    <property type="molecule type" value="Genomic_DNA"/>
</dbReference>
<evidence type="ECO:0000256" key="14">
    <source>
        <dbReference type="ARBA" id="ARBA00034100"/>
    </source>
</evidence>
<evidence type="ECO:0000256" key="17">
    <source>
        <dbReference type="PIRSR" id="PIRSR601508-3"/>
    </source>
</evidence>
<dbReference type="Pfam" id="PF00060">
    <property type="entry name" value="Lig_chan"/>
    <property type="match status" value="1"/>
</dbReference>